<dbReference type="SUPFAM" id="SSF52518">
    <property type="entry name" value="Thiamin diphosphate-binding fold (THDP-binding)"/>
    <property type="match status" value="1"/>
</dbReference>
<dbReference type="CDD" id="cd07033">
    <property type="entry name" value="TPP_PYR_DXS_TK_like"/>
    <property type="match status" value="1"/>
</dbReference>
<accession>F5YN45</accession>
<dbReference type="Gene3D" id="3.40.50.920">
    <property type="match status" value="1"/>
</dbReference>
<dbReference type="InterPro" id="IPR051157">
    <property type="entry name" value="PDH/Transketolase"/>
</dbReference>
<dbReference type="AlphaFoldDB" id="F5YN45"/>
<keyword evidence="6" id="KW-1185">Reference proteome</keyword>
<evidence type="ECO:0000313" key="5">
    <source>
        <dbReference type="EMBL" id="AEF84676.1"/>
    </source>
</evidence>
<dbReference type="KEGG" id="tpi:TREPR_0335"/>
<dbReference type="EC" id="2.2.1.7" evidence="5"/>
<evidence type="ECO:0000256" key="1">
    <source>
        <dbReference type="ARBA" id="ARBA00001964"/>
    </source>
</evidence>
<dbReference type="OrthoDB" id="9803371at2"/>
<feature type="domain" description="Transketolase-like pyrimidine-binding" evidence="4">
    <location>
        <begin position="1"/>
        <end position="163"/>
    </location>
</feature>
<dbReference type="InterPro" id="IPR009014">
    <property type="entry name" value="Transketo_C/PFOR_II"/>
</dbReference>
<evidence type="ECO:0000256" key="3">
    <source>
        <dbReference type="ARBA" id="ARBA00023052"/>
    </source>
</evidence>
<name>F5YN45_TREPZ</name>
<evidence type="ECO:0000259" key="4">
    <source>
        <dbReference type="SMART" id="SM00861"/>
    </source>
</evidence>
<dbReference type="PANTHER" id="PTHR43825">
    <property type="entry name" value="PYRUVATE DEHYDROGENASE E1 COMPONENT"/>
    <property type="match status" value="1"/>
</dbReference>
<dbReference type="HOGENOM" id="CLU_009227_1_1_12"/>
<dbReference type="STRING" id="545694.TREPR_0335"/>
<dbReference type="Pfam" id="PF02779">
    <property type="entry name" value="Transket_pyr"/>
    <property type="match status" value="1"/>
</dbReference>
<proteinExistence type="inferred from homology"/>
<dbReference type="EMBL" id="CP001843">
    <property type="protein sequence ID" value="AEF84676.1"/>
    <property type="molecule type" value="Genomic_DNA"/>
</dbReference>
<reference evidence="5 6" key="2">
    <citation type="journal article" date="2011" name="ISME J.">
        <title>RNA-seq reveals cooperative metabolic interactions between two termite-gut spirochete species in co-culture.</title>
        <authorList>
            <person name="Rosenthal A.Z."/>
            <person name="Matson E.G."/>
            <person name="Eldar A."/>
            <person name="Leadbetter J.R."/>
        </authorList>
    </citation>
    <scope>NUCLEOTIDE SEQUENCE [LARGE SCALE GENOMIC DNA]</scope>
    <source>
        <strain evidence="6">ATCC BAA-887 / DSM 12427 / ZAS-2</strain>
    </source>
</reference>
<dbReference type="eggNOG" id="COG3958">
    <property type="taxonomic scope" value="Bacteria"/>
</dbReference>
<comment type="similarity">
    <text evidence="2">Belongs to the transketolase family.</text>
</comment>
<evidence type="ECO:0000313" key="6">
    <source>
        <dbReference type="Proteomes" id="UP000009223"/>
    </source>
</evidence>
<comment type="cofactor">
    <cofactor evidence="1">
        <name>thiamine diphosphate</name>
        <dbReference type="ChEBI" id="CHEBI:58937"/>
    </cofactor>
</comment>
<dbReference type="InterPro" id="IPR005475">
    <property type="entry name" value="Transketolase-like_Pyr-bd"/>
</dbReference>
<dbReference type="InterPro" id="IPR029061">
    <property type="entry name" value="THDP-binding"/>
</dbReference>
<dbReference type="Gene3D" id="3.40.50.970">
    <property type="match status" value="1"/>
</dbReference>
<dbReference type="SUPFAM" id="SSF52922">
    <property type="entry name" value="TK C-terminal domain-like"/>
    <property type="match status" value="1"/>
</dbReference>
<dbReference type="GO" id="GO:0008661">
    <property type="term" value="F:1-deoxy-D-xylulose-5-phosphate synthase activity"/>
    <property type="evidence" value="ECO:0007669"/>
    <property type="project" value="UniProtKB-EC"/>
</dbReference>
<dbReference type="Proteomes" id="UP000009223">
    <property type="component" value="Chromosome"/>
</dbReference>
<dbReference type="InterPro" id="IPR033248">
    <property type="entry name" value="Transketolase_C"/>
</dbReference>
<dbReference type="FunFam" id="3.40.50.970:FF:000129">
    <property type="entry name" value="Transketolase"/>
    <property type="match status" value="1"/>
</dbReference>
<dbReference type="PANTHER" id="PTHR43825:SF5">
    <property type="entry name" value="HYPOTHETICAL TRANSKETOLASE FAMILY PROTEIN"/>
    <property type="match status" value="1"/>
</dbReference>
<organism evidence="5 6">
    <name type="scientific">Treponema primitia (strain ATCC BAA-887 / DSM 12427 / ZAS-2)</name>
    <dbReference type="NCBI Taxonomy" id="545694"/>
    <lineage>
        <taxon>Bacteria</taxon>
        <taxon>Pseudomonadati</taxon>
        <taxon>Spirochaetota</taxon>
        <taxon>Spirochaetia</taxon>
        <taxon>Spirochaetales</taxon>
        <taxon>Treponemataceae</taxon>
        <taxon>Treponema</taxon>
    </lineage>
</organism>
<gene>
    <name evidence="5" type="ordered locus">TREPR_0335</name>
</gene>
<keyword evidence="3" id="KW-0786">Thiamine pyrophosphate</keyword>
<dbReference type="Pfam" id="PF02780">
    <property type="entry name" value="Transketolase_C"/>
    <property type="match status" value="1"/>
</dbReference>
<reference evidence="6" key="1">
    <citation type="submission" date="2009-12" db="EMBL/GenBank/DDBJ databases">
        <title>Complete sequence of Treponema primitia strain ZAS-2.</title>
        <authorList>
            <person name="Tetu S.G."/>
            <person name="Matson E."/>
            <person name="Ren Q."/>
            <person name="Seshadri R."/>
            <person name="Elbourne L."/>
            <person name="Hassan K.A."/>
            <person name="Durkin A."/>
            <person name="Radune D."/>
            <person name="Mohamoud Y."/>
            <person name="Shay R."/>
            <person name="Jin S."/>
            <person name="Zhang X."/>
            <person name="Lucey K."/>
            <person name="Ballor N.R."/>
            <person name="Ottesen E."/>
            <person name="Rosenthal R."/>
            <person name="Allen A."/>
            <person name="Leadbetter J.R."/>
            <person name="Paulsen I.T."/>
        </authorList>
    </citation>
    <scope>NUCLEOTIDE SEQUENCE [LARGE SCALE GENOMIC DNA]</scope>
    <source>
        <strain evidence="6">ATCC BAA-887 / DSM 12427 / ZAS-2</strain>
    </source>
</reference>
<evidence type="ECO:0000256" key="2">
    <source>
        <dbReference type="ARBA" id="ARBA00007131"/>
    </source>
</evidence>
<dbReference type="RefSeq" id="WP_015709668.1">
    <property type="nucleotide sequence ID" value="NC_015578.1"/>
</dbReference>
<dbReference type="SMART" id="SM00861">
    <property type="entry name" value="Transket_pyr"/>
    <property type="match status" value="1"/>
</dbReference>
<sequence>MRKVFEKYIYDLLGANSKIVFLVSDSDLSEYKKIKNKYPDRFFDFGIAESNMIAISAGFAKEGYIPLVYALNSFLAYRALEFIRDDICLQKRNVKIIGLAAGVIANTLGPTHHSTEDIAALRALPNLILVSPGSPKEVSVVLEKSVDYNGPVYIRLGKAFEREIYESISPFEIGKSTLMSEGEDITIISTGSIIADVIEAAEMLKKDDITAEIINMSTIKPIDKESIIKSALKTKKVITVEEHNVIGGLGCAVSEVLCKAGVTVIFDIMGFNDTFCNDYGWHQDLKRMYGLSPLHIYEKCKIIYNDKRDCLHP</sequence>
<protein>
    <submittedName>
        <fullName evidence="5">1-deoxy-d-xylulose-5-phosphate synthase (1-deoxyxylulose-5-phosphate synthase) (Dxp synthase) (Dxps)</fullName>
        <ecNumber evidence="5">2.2.1.7</ecNumber>
    </submittedName>
</protein>
<keyword evidence="5" id="KW-0808">Transferase</keyword>